<keyword evidence="3" id="KW-1185">Reference proteome</keyword>
<dbReference type="PANTHER" id="PTHR13887">
    <property type="entry name" value="GLUTATHIONE S-TRANSFERASE KAPPA"/>
    <property type="match status" value="1"/>
</dbReference>
<dbReference type="Pfam" id="PF01323">
    <property type="entry name" value="DSBA"/>
    <property type="match status" value="1"/>
</dbReference>
<dbReference type="CDD" id="cd03024">
    <property type="entry name" value="DsbA_FrnE"/>
    <property type="match status" value="1"/>
</dbReference>
<organism evidence="2 3">
    <name type="scientific">Blastomonas natatoria</name>
    <dbReference type="NCBI Taxonomy" id="34015"/>
    <lineage>
        <taxon>Bacteria</taxon>
        <taxon>Pseudomonadati</taxon>
        <taxon>Pseudomonadota</taxon>
        <taxon>Alphaproteobacteria</taxon>
        <taxon>Sphingomonadales</taxon>
        <taxon>Sphingomonadaceae</taxon>
        <taxon>Blastomonas</taxon>
    </lineage>
</organism>
<evidence type="ECO:0000313" key="3">
    <source>
        <dbReference type="Proteomes" id="UP000248014"/>
    </source>
</evidence>
<sequence length="221" mass="24641">MTSHKLKIDIVSDVVCPWCIIGYKQLEKALEMVGDDVEADITWHPFELNPKMVPEGEAISEHVARKYGATPQQSAGNRQRLTELGDRLGFAFQYGPDMRIYNTFKAHQLLTWAGDIYGSAAQTRLKLALFAAYFQRNLDVSDEEVLLQVVADTGLDADEGRAVLNDPDNEAEVRAHLDHWIEQGISGVPAIIFDGKYLVPGAQEAETFVNVIRKVRDKALA</sequence>
<name>A0A2V3VA27_9SPHN</name>
<gene>
    <name evidence="2" type="ORF">C7451_10493</name>
</gene>
<proteinExistence type="predicted"/>
<feature type="domain" description="DSBA-like thioredoxin" evidence="1">
    <location>
        <begin position="8"/>
        <end position="212"/>
    </location>
</feature>
<dbReference type="InterPro" id="IPR036249">
    <property type="entry name" value="Thioredoxin-like_sf"/>
</dbReference>
<dbReference type="GO" id="GO:0016853">
    <property type="term" value="F:isomerase activity"/>
    <property type="evidence" value="ECO:0007669"/>
    <property type="project" value="UniProtKB-KW"/>
</dbReference>
<dbReference type="AlphaFoldDB" id="A0A2V3VA27"/>
<dbReference type="Gene3D" id="3.40.30.10">
    <property type="entry name" value="Glutaredoxin"/>
    <property type="match status" value="1"/>
</dbReference>
<keyword evidence="2" id="KW-0413">Isomerase</keyword>
<comment type="caution">
    <text evidence="2">The sequence shown here is derived from an EMBL/GenBank/DDBJ whole genome shotgun (WGS) entry which is preliminary data.</text>
</comment>
<evidence type="ECO:0000313" key="2">
    <source>
        <dbReference type="EMBL" id="PXW77598.1"/>
    </source>
</evidence>
<accession>A0A2V3VA27</accession>
<dbReference type="GO" id="GO:0016491">
    <property type="term" value="F:oxidoreductase activity"/>
    <property type="evidence" value="ECO:0007669"/>
    <property type="project" value="InterPro"/>
</dbReference>
<reference evidence="2 3" key="1">
    <citation type="submission" date="2018-05" db="EMBL/GenBank/DDBJ databases">
        <title>Genomic Encyclopedia of Type Strains, Phase IV (KMG-IV): sequencing the most valuable type-strain genomes for metagenomic binning, comparative biology and taxonomic classification.</title>
        <authorList>
            <person name="Goeker M."/>
        </authorList>
    </citation>
    <scope>NUCLEOTIDE SEQUENCE [LARGE SCALE GENOMIC DNA]</scope>
    <source>
        <strain evidence="2 3">DSM 3183</strain>
    </source>
</reference>
<evidence type="ECO:0000259" key="1">
    <source>
        <dbReference type="Pfam" id="PF01323"/>
    </source>
</evidence>
<protein>
    <submittedName>
        <fullName evidence="2">Putative DsbA family dithiol-disulfide isomerase</fullName>
    </submittedName>
</protein>
<dbReference type="EMBL" id="QJJM01000004">
    <property type="protein sequence ID" value="PXW77598.1"/>
    <property type="molecule type" value="Genomic_DNA"/>
</dbReference>
<dbReference type="RefSeq" id="WP_167398442.1">
    <property type="nucleotide sequence ID" value="NZ_QJJM01000004.1"/>
</dbReference>
<dbReference type="InterPro" id="IPR001853">
    <property type="entry name" value="DSBA-like_thioredoxin_dom"/>
</dbReference>
<dbReference type="PANTHER" id="PTHR13887:SF41">
    <property type="entry name" value="THIOREDOXIN SUPERFAMILY PROTEIN"/>
    <property type="match status" value="1"/>
</dbReference>
<dbReference type="SUPFAM" id="SSF52833">
    <property type="entry name" value="Thioredoxin-like"/>
    <property type="match status" value="1"/>
</dbReference>
<dbReference type="Proteomes" id="UP000248014">
    <property type="component" value="Unassembled WGS sequence"/>
</dbReference>